<feature type="domain" description="HTH APSES-type" evidence="2">
    <location>
        <begin position="108"/>
        <end position="226"/>
    </location>
</feature>
<evidence type="ECO:0000313" key="3">
    <source>
        <dbReference type="EMBL" id="KAK0645656.1"/>
    </source>
</evidence>
<feature type="region of interest" description="Disordered" evidence="1">
    <location>
        <begin position="420"/>
        <end position="475"/>
    </location>
</feature>
<dbReference type="PANTHER" id="PTHR43828">
    <property type="entry name" value="ASPARAGINASE"/>
    <property type="match status" value="1"/>
</dbReference>
<name>A0AA39Y5Y4_9PEZI</name>
<evidence type="ECO:0000313" key="4">
    <source>
        <dbReference type="Proteomes" id="UP001174936"/>
    </source>
</evidence>
<reference evidence="3" key="1">
    <citation type="submission" date="2023-06" db="EMBL/GenBank/DDBJ databases">
        <title>Genome-scale phylogeny and comparative genomics of the fungal order Sordariales.</title>
        <authorList>
            <consortium name="Lawrence Berkeley National Laboratory"/>
            <person name="Hensen N."/>
            <person name="Bonometti L."/>
            <person name="Westerberg I."/>
            <person name="Brannstrom I.O."/>
            <person name="Guillou S."/>
            <person name="Cros-Aarteil S."/>
            <person name="Calhoun S."/>
            <person name="Haridas S."/>
            <person name="Kuo A."/>
            <person name="Mondo S."/>
            <person name="Pangilinan J."/>
            <person name="Riley R."/>
            <person name="Labutti K."/>
            <person name="Andreopoulos B."/>
            <person name="Lipzen A."/>
            <person name="Chen C."/>
            <person name="Yanf M."/>
            <person name="Daum C."/>
            <person name="Ng V."/>
            <person name="Clum A."/>
            <person name="Steindorff A."/>
            <person name="Ohm R."/>
            <person name="Martin F."/>
            <person name="Silar P."/>
            <person name="Natvig D."/>
            <person name="Lalanne C."/>
            <person name="Gautier V."/>
            <person name="Ament-Velasquez S.L."/>
            <person name="Kruys A."/>
            <person name="Hutchinson M.I."/>
            <person name="Powell A.J."/>
            <person name="Barry K."/>
            <person name="Miller A.N."/>
            <person name="Grigoriev I.V."/>
            <person name="Debuchy R."/>
            <person name="Gladieux P."/>
            <person name="Thoren M.H."/>
            <person name="Johannesson H."/>
        </authorList>
    </citation>
    <scope>NUCLEOTIDE SEQUENCE</scope>
    <source>
        <strain evidence="3">SMH2532-1</strain>
    </source>
</reference>
<protein>
    <recommendedName>
        <fullName evidence="2">HTH APSES-type domain-containing protein</fullName>
    </recommendedName>
</protein>
<dbReference type="EMBL" id="JAULSV010000004">
    <property type="protein sequence ID" value="KAK0645656.1"/>
    <property type="molecule type" value="Genomic_DNA"/>
</dbReference>
<feature type="compositionally biased region" description="Polar residues" evidence="1">
    <location>
        <begin position="517"/>
        <end position="540"/>
    </location>
</feature>
<dbReference type="GO" id="GO:0033309">
    <property type="term" value="C:SBF transcription complex"/>
    <property type="evidence" value="ECO:0007669"/>
    <property type="project" value="TreeGrafter"/>
</dbReference>
<evidence type="ECO:0000259" key="2">
    <source>
        <dbReference type="PROSITE" id="PS51299"/>
    </source>
</evidence>
<feature type="compositionally biased region" description="Polar residues" evidence="1">
    <location>
        <begin position="439"/>
        <end position="450"/>
    </location>
</feature>
<proteinExistence type="predicted"/>
<keyword evidence="4" id="KW-1185">Reference proteome</keyword>
<feature type="compositionally biased region" description="Basic residues" evidence="1">
    <location>
        <begin position="552"/>
        <end position="561"/>
    </location>
</feature>
<dbReference type="InterPro" id="IPR003163">
    <property type="entry name" value="Tscrpt_reg_HTH_APSES-type"/>
</dbReference>
<comment type="caution">
    <text evidence="3">The sequence shown here is derived from an EMBL/GenBank/DDBJ whole genome shotgun (WGS) entry which is preliminary data.</text>
</comment>
<dbReference type="PANTHER" id="PTHR43828:SF5">
    <property type="entry name" value="TRANSCRIPTIONAL REPRESSOR XBP1"/>
    <property type="match status" value="1"/>
</dbReference>
<dbReference type="GO" id="GO:0003677">
    <property type="term" value="F:DNA binding"/>
    <property type="evidence" value="ECO:0007669"/>
    <property type="project" value="InterPro"/>
</dbReference>
<dbReference type="AlphaFoldDB" id="A0AA39Y5Y4"/>
<dbReference type="InterPro" id="IPR036887">
    <property type="entry name" value="HTH_APSES_sf"/>
</dbReference>
<dbReference type="InterPro" id="IPR051642">
    <property type="entry name" value="SWI6-like"/>
</dbReference>
<feature type="region of interest" description="Disordered" evidence="1">
    <location>
        <begin position="493"/>
        <end position="561"/>
    </location>
</feature>
<gene>
    <name evidence="3" type="ORF">B0T16DRAFT_457665</name>
</gene>
<dbReference type="Gene3D" id="3.10.260.10">
    <property type="entry name" value="Transcription regulator HTH, APSES-type DNA-binding domain"/>
    <property type="match status" value="1"/>
</dbReference>
<dbReference type="SUPFAM" id="SSF54616">
    <property type="entry name" value="DNA-binding domain of Mlu1-box binding protein MBP1"/>
    <property type="match status" value="1"/>
</dbReference>
<evidence type="ECO:0000256" key="1">
    <source>
        <dbReference type="SAM" id="MobiDB-lite"/>
    </source>
</evidence>
<accession>A0AA39Y5Y4</accession>
<dbReference type="GO" id="GO:0030907">
    <property type="term" value="C:MBF transcription complex"/>
    <property type="evidence" value="ECO:0007669"/>
    <property type="project" value="TreeGrafter"/>
</dbReference>
<dbReference type="Proteomes" id="UP001174936">
    <property type="component" value="Unassembled WGS sequence"/>
</dbReference>
<dbReference type="GO" id="GO:0000981">
    <property type="term" value="F:DNA-binding transcription factor activity, RNA polymerase II-specific"/>
    <property type="evidence" value="ECO:0007669"/>
    <property type="project" value="UniProtKB-ARBA"/>
</dbReference>
<sequence>MVSVASLLNPDPPRAPIPETRQALGSPVLLTISSPTDEAVQTTEATDIAEMARDHQMPGRSRSKGAVNFPPFEDVDEHSVREVRRFQVHSFGSIRGTCRRIPYNSGKKEFTQKTGRESFEVFQYEFKLPGEEGIHIVMWDYHIGLVRMTPFFKCCKYSKTTPAKMLGLNPGLKEITHSITGGSIKAQGYWMPYHCAKAVCATFCHHIAGALIPLFGPDFPSLCVPRDSPRYGHMVIDPAITEASAREARRFLHLHSPYGTPLTPRRTGSISPRQIQHLPHSFEHHIRDNADEPHFQRADALHHNIPRVSSNMEVDEYTQRPRYISRGPATEVGSASEALAIPRSAGTYSPGWAAVNRPNRDYVPPPRSHDYYGGNLPSGAGRTQDVPSPFLSAVPTRHAARQHPYSRYQAPTSFVLAEHRRNVPTSSGGGYDSRRSPAMSASTIVPSGSIDTEPDHRSVLPSPAATFASQDSHHEAEKDAAMMLMNLCGPVHSQHAAESPSRDGRSPSAQCAADRNYTPSSASEGNSIITSKPSSPSLITARSALPSSREGRPKKRRATLT</sequence>
<feature type="region of interest" description="Disordered" evidence="1">
    <location>
        <begin position="1"/>
        <end position="22"/>
    </location>
</feature>
<dbReference type="PROSITE" id="PS51299">
    <property type="entry name" value="HTH_APSES"/>
    <property type="match status" value="1"/>
</dbReference>
<organism evidence="3 4">
    <name type="scientific">Cercophora newfieldiana</name>
    <dbReference type="NCBI Taxonomy" id="92897"/>
    <lineage>
        <taxon>Eukaryota</taxon>
        <taxon>Fungi</taxon>
        <taxon>Dikarya</taxon>
        <taxon>Ascomycota</taxon>
        <taxon>Pezizomycotina</taxon>
        <taxon>Sordariomycetes</taxon>
        <taxon>Sordariomycetidae</taxon>
        <taxon>Sordariales</taxon>
        <taxon>Lasiosphaeriaceae</taxon>
        <taxon>Cercophora</taxon>
    </lineage>
</organism>